<reference evidence="4" key="3">
    <citation type="submission" date="2020-11" db="EMBL/GenBank/DDBJ databases">
        <authorList>
            <person name="Whitehead M."/>
        </authorList>
    </citation>
    <scope>NUCLEOTIDE SEQUENCE</scope>
    <source>
        <strain evidence="4">EGII</strain>
    </source>
</reference>
<dbReference type="InterPro" id="IPR000467">
    <property type="entry name" value="G_patch_dom"/>
</dbReference>
<dbReference type="EMBL" id="GAMC01003905">
    <property type="protein sequence ID" value="JAC02651.1"/>
    <property type="molecule type" value="mRNA"/>
</dbReference>
<dbReference type="SUPFAM" id="SSF48403">
    <property type="entry name" value="Ankyrin repeat"/>
    <property type="match status" value="1"/>
</dbReference>
<dbReference type="Pfam" id="PF12796">
    <property type="entry name" value="Ank_2"/>
    <property type="match status" value="1"/>
</dbReference>
<dbReference type="PROSITE" id="PS50088">
    <property type="entry name" value="ANK_REPEAT"/>
    <property type="match status" value="1"/>
</dbReference>
<dbReference type="PROSITE" id="PS50174">
    <property type="entry name" value="G_PATCH"/>
    <property type="match status" value="1"/>
</dbReference>
<evidence type="ECO:0000256" key="2">
    <source>
        <dbReference type="SAM" id="MobiDB-lite"/>
    </source>
</evidence>
<protein>
    <submittedName>
        <fullName evidence="4">(Mediterranean fruit fly) hypothetical protein</fullName>
    </submittedName>
    <submittedName>
        <fullName evidence="5">G patch domain and ankyrin repeat-containing protein 1</fullName>
    </submittedName>
</protein>
<dbReference type="Pfam" id="PF01585">
    <property type="entry name" value="G-patch"/>
    <property type="match status" value="1"/>
</dbReference>
<proteinExistence type="evidence at transcript level"/>
<dbReference type="InterPro" id="IPR002110">
    <property type="entry name" value="Ankyrin_rpt"/>
</dbReference>
<evidence type="ECO:0000256" key="1">
    <source>
        <dbReference type="PROSITE-ProRule" id="PRU00023"/>
    </source>
</evidence>
<accession>W8BNI0</accession>
<feature type="domain" description="G-patch" evidence="3">
    <location>
        <begin position="237"/>
        <end position="283"/>
    </location>
</feature>
<keyword evidence="1" id="KW-0040">ANK repeat</keyword>
<feature type="compositionally biased region" description="Basic and acidic residues" evidence="2">
    <location>
        <begin position="314"/>
        <end position="336"/>
    </location>
</feature>
<dbReference type="InterPro" id="IPR036770">
    <property type="entry name" value="Ankyrin_rpt-contain_sf"/>
</dbReference>
<dbReference type="AlphaFoldDB" id="W8BNI0"/>
<evidence type="ECO:0000313" key="6">
    <source>
        <dbReference type="Proteomes" id="UP000606786"/>
    </source>
</evidence>
<gene>
    <name evidence="5" type="primary">GPAN1</name>
    <name evidence="4" type="ORF">CCAP1982_LOCUS22273</name>
</gene>
<feature type="repeat" description="ANK" evidence="1">
    <location>
        <begin position="119"/>
        <end position="151"/>
    </location>
</feature>
<dbReference type="PANTHER" id="PTHR20923">
    <property type="entry name" value="BAT4 PROTEIN-RELATED"/>
    <property type="match status" value="1"/>
</dbReference>
<dbReference type="Gene3D" id="1.25.40.20">
    <property type="entry name" value="Ankyrin repeat-containing domain"/>
    <property type="match status" value="1"/>
</dbReference>
<dbReference type="OrthoDB" id="4735278at2759"/>
<dbReference type="GeneID" id="101456753"/>
<reference evidence="5" key="1">
    <citation type="submission" date="2013-07" db="EMBL/GenBank/DDBJ databases">
        <authorList>
            <person name="Geib S."/>
        </authorList>
    </citation>
    <scope>NUCLEOTIDE SEQUENCE</scope>
</reference>
<dbReference type="Proteomes" id="UP000606786">
    <property type="component" value="Unassembled WGS sequence"/>
</dbReference>
<dbReference type="InterPro" id="IPR039146">
    <property type="entry name" value="GPANK1"/>
</dbReference>
<keyword evidence="6" id="KW-1185">Reference proteome</keyword>
<dbReference type="GO" id="GO:0003676">
    <property type="term" value="F:nucleic acid binding"/>
    <property type="evidence" value="ECO:0007669"/>
    <property type="project" value="InterPro"/>
</dbReference>
<dbReference type="KEGG" id="ccat:101456753"/>
<evidence type="ECO:0000313" key="4">
    <source>
        <dbReference type="EMBL" id="CAD7014270.1"/>
    </source>
</evidence>
<reference evidence="5" key="2">
    <citation type="journal article" date="2014" name="BMC Genomics">
        <title>A genomic perspective to assessing quality of mass-reared SIT flies used in Mediterranean fruit fly (Ceratitis capitata) eradication in California.</title>
        <authorList>
            <person name="Calla B."/>
            <person name="Hall B."/>
            <person name="Hou S."/>
            <person name="Geib S.M."/>
        </authorList>
    </citation>
    <scope>NUCLEOTIDE SEQUENCE</scope>
</reference>
<sequence>MDLDNTQLHPNWRALATVDFPRKRFVRGIELQSKQETKYVTHNNLQEEQNGEAAKNFYQNLTKNSISRSRLPCQTATPKQRYLQKFDCNKFFRLATMNKCNELALIDYQGDDINMRDTFGWTALMMAACEGALDAVKTLIHLGADKNLKESTGRTALDFAMTKGFNHIANILRTTCSTPSAEQKLICENVSNETFYCTTCEQTLTNTNKLQHETSTVHQFNCKPSFENKLQKFNISTKNRGLQLMVKQGWDKESGLGPTQTGRLYPVKTVIRKKRTGLGTKQEPARVTHFGAYDKQAIKHNESSVLPNKKKRSRSDIRSEKQREWKRERRLRKELS</sequence>
<dbReference type="SMART" id="SM00443">
    <property type="entry name" value="G_patch"/>
    <property type="match status" value="1"/>
</dbReference>
<dbReference type="PROSITE" id="PS50297">
    <property type="entry name" value="ANK_REP_REGION"/>
    <property type="match status" value="1"/>
</dbReference>
<dbReference type="EMBL" id="CAJHJT010000056">
    <property type="protein sequence ID" value="CAD7014270.1"/>
    <property type="molecule type" value="Genomic_DNA"/>
</dbReference>
<dbReference type="PANTHER" id="PTHR20923:SF1">
    <property type="entry name" value="G PATCH DOMAIN AND ANKYRIN REPEAT-CONTAINING PROTEIN 1"/>
    <property type="match status" value="1"/>
</dbReference>
<evidence type="ECO:0000313" key="5">
    <source>
        <dbReference type="EMBL" id="JAC02651.1"/>
    </source>
</evidence>
<dbReference type="SMART" id="SM00248">
    <property type="entry name" value="ANK"/>
    <property type="match status" value="2"/>
</dbReference>
<feature type="region of interest" description="Disordered" evidence="2">
    <location>
        <begin position="299"/>
        <end position="336"/>
    </location>
</feature>
<organism evidence="5">
    <name type="scientific">Ceratitis capitata</name>
    <name type="common">Mediterranean fruit fly</name>
    <name type="synonym">Tephritis capitata</name>
    <dbReference type="NCBI Taxonomy" id="7213"/>
    <lineage>
        <taxon>Eukaryota</taxon>
        <taxon>Metazoa</taxon>
        <taxon>Ecdysozoa</taxon>
        <taxon>Arthropoda</taxon>
        <taxon>Hexapoda</taxon>
        <taxon>Insecta</taxon>
        <taxon>Pterygota</taxon>
        <taxon>Neoptera</taxon>
        <taxon>Endopterygota</taxon>
        <taxon>Diptera</taxon>
        <taxon>Brachycera</taxon>
        <taxon>Muscomorpha</taxon>
        <taxon>Tephritoidea</taxon>
        <taxon>Tephritidae</taxon>
        <taxon>Ceratitis</taxon>
        <taxon>Ceratitis</taxon>
    </lineage>
</organism>
<evidence type="ECO:0000259" key="3">
    <source>
        <dbReference type="PROSITE" id="PS50174"/>
    </source>
</evidence>
<name>W8BNI0_CERCA</name>